<dbReference type="GO" id="GO:0006354">
    <property type="term" value="P:DNA-templated transcription elongation"/>
    <property type="evidence" value="ECO:0007669"/>
    <property type="project" value="TreeGrafter"/>
</dbReference>
<dbReference type="GO" id="GO:0032784">
    <property type="term" value="P:regulation of DNA-templated transcription elongation"/>
    <property type="evidence" value="ECO:0007669"/>
    <property type="project" value="InterPro"/>
</dbReference>
<dbReference type="Pfam" id="PF01272">
    <property type="entry name" value="GreA_GreB"/>
    <property type="match status" value="1"/>
</dbReference>
<dbReference type="OrthoDB" id="192847at2"/>
<evidence type="ECO:0000313" key="3">
    <source>
        <dbReference type="Proteomes" id="UP000319212"/>
    </source>
</evidence>
<dbReference type="Gene3D" id="3.10.50.30">
    <property type="entry name" value="Transcription elongation factor, GreA/GreB, C-terminal domain"/>
    <property type="match status" value="1"/>
</dbReference>
<feature type="domain" description="Transcription elongation factor GreA/GreB C-terminal" evidence="1">
    <location>
        <begin position="53"/>
        <end position="116"/>
    </location>
</feature>
<accession>A0A502DWN5</accession>
<comment type="caution">
    <text evidence="2">The sequence shown here is derived from an EMBL/GenBank/DDBJ whole genome shotgun (WGS) entry which is preliminary data.</text>
</comment>
<dbReference type="InterPro" id="IPR018151">
    <property type="entry name" value="TF_GreA/GreB_CS"/>
</dbReference>
<dbReference type="Proteomes" id="UP000319212">
    <property type="component" value="Unassembled WGS sequence"/>
</dbReference>
<evidence type="ECO:0000259" key="1">
    <source>
        <dbReference type="Pfam" id="PF01272"/>
    </source>
</evidence>
<dbReference type="AlphaFoldDB" id="A0A502DWN5"/>
<protein>
    <submittedName>
        <fullName evidence="2">Transcription elongation factor GreAB</fullName>
    </submittedName>
</protein>
<dbReference type="PANTHER" id="PTHR30437:SF5">
    <property type="entry name" value="REGULATOR OF NUCLEOSIDE DIPHOSPHATE KINASE"/>
    <property type="match status" value="1"/>
</dbReference>
<dbReference type="InterPro" id="IPR036953">
    <property type="entry name" value="GreA/GreB_C_sf"/>
</dbReference>
<dbReference type="PANTHER" id="PTHR30437">
    <property type="entry name" value="TRANSCRIPTION ELONGATION FACTOR GREA"/>
    <property type="match status" value="1"/>
</dbReference>
<dbReference type="SUPFAM" id="SSF54534">
    <property type="entry name" value="FKBP-like"/>
    <property type="match status" value="1"/>
</dbReference>
<dbReference type="PROSITE" id="PS00830">
    <property type="entry name" value="GREAB_2"/>
    <property type="match status" value="1"/>
</dbReference>
<dbReference type="GO" id="GO:0003677">
    <property type="term" value="F:DNA binding"/>
    <property type="evidence" value="ECO:0007669"/>
    <property type="project" value="InterPro"/>
</dbReference>
<sequence>MNSISTLATTARTLTELDHARLAKYADTGAAHPPAIQAVLDNAELVAPGDVAPDVVTMRSRVRVAELSGAGERTLTVSYPLDADPASGCISVLSPVGTALLGLRVGDVAHWVAPDGSGGALRIAALAFQPEASGEHLL</sequence>
<dbReference type="GO" id="GO:0070063">
    <property type="term" value="F:RNA polymerase binding"/>
    <property type="evidence" value="ECO:0007669"/>
    <property type="project" value="InterPro"/>
</dbReference>
<keyword evidence="2" id="KW-0648">Protein biosynthesis</keyword>
<evidence type="ECO:0000313" key="2">
    <source>
        <dbReference type="EMBL" id="TPG28741.1"/>
    </source>
</evidence>
<proteinExistence type="predicted"/>
<dbReference type="InterPro" id="IPR023459">
    <property type="entry name" value="Tscrpt_elong_fac_GreA/B_fam"/>
</dbReference>
<dbReference type="EMBL" id="RCZI01000002">
    <property type="protein sequence ID" value="TPG28741.1"/>
    <property type="molecule type" value="Genomic_DNA"/>
</dbReference>
<dbReference type="InterPro" id="IPR001437">
    <property type="entry name" value="Tscrpt_elong_fac_GreA/B_C"/>
</dbReference>
<organism evidence="2 3">
    <name type="scientific">Variovorax guangxiensis</name>
    <dbReference type="NCBI Taxonomy" id="1775474"/>
    <lineage>
        <taxon>Bacteria</taxon>
        <taxon>Pseudomonadati</taxon>
        <taxon>Pseudomonadota</taxon>
        <taxon>Betaproteobacteria</taxon>
        <taxon>Burkholderiales</taxon>
        <taxon>Comamonadaceae</taxon>
        <taxon>Variovorax</taxon>
    </lineage>
</organism>
<gene>
    <name evidence="2" type="ORF">EAH82_08080</name>
</gene>
<dbReference type="RefSeq" id="WP_140840572.1">
    <property type="nucleotide sequence ID" value="NZ_RCZI01000002.1"/>
</dbReference>
<dbReference type="GO" id="GO:0003746">
    <property type="term" value="F:translation elongation factor activity"/>
    <property type="evidence" value="ECO:0007669"/>
    <property type="project" value="UniProtKB-KW"/>
</dbReference>
<keyword evidence="2" id="KW-0251">Elongation factor</keyword>
<reference evidence="2 3" key="1">
    <citation type="journal article" date="2019" name="Environ. Microbiol.">
        <title>Species interactions and distinct microbial communities in high Arctic permafrost affected cryosols are associated with the CH4 and CO2 gas fluxes.</title>
        <authorList>
            <person name="Altshuler I."/>
            <person name="Hamel J."/>
            <person name="Turney S."/>
            <person name="Magnuson E."/>
            <person name="Levesque R."/>
            <person name="Greer C."/>
            <person name="Whyte L.G."/>
        </authorList>
    </citation>
    <scope>NUCLEOTIDE SEQUENCE [LARGE SCALE GENOMIC DNA]</scope>
    <source>
        <strain evidence="2 3">S06.C</strain>
    </source>
</reference>
<name>A0A502DWN5_9BURK</name>